<protein>
    <submittedName>
        <fullName evidence="7">Cytochrome c3 family protein</fullName>
    </submittedName>
</protein>
<dbReference type="Gene3D" id="3.90.10.10">
    <property type="entry name" value="Cytochrome C3"/>
    <property type="match status" value="1"/>
</dbReference>
<keyword evidence="2" id="KW-0349">Heme</keyword>
<feature type="domain" description="Class III cytochrome C" evidence="6">
    <location>
        <begin position="49"/>
        <end position="135"/>
    </location>
</feature>
<keyword evidence="1" id="KW-0813">Transport</keyword>
<name>A0ABV6Z0Y3_UNCC1</name>
<evidence type="ECO:0000256" key="2">
    <source>
        <dbReference type="ARBA" id="ARBA00022617"/>
    </source>
</evidence>
<dbReference type="CDD" id="cd08168">
    <property type="entry name" value="Cytochrom_C3"/>
    <property type="match status" value="1"/>
</dbReference>
<keyword evidence="3" id="KW-0479">Metal-binding</keyword>
<evidence type="ECO:0000256" key="4">
    <source>
        <dbReference type="ARBA" id="ARBA00022982"/>
    </source>
</evidence>
<dbReference type="Proteomes" id="UP001594351">
    <property type="component" value="Unassembled WGS sequence"/>
</dbReference>
<evidence type="ECO:0000256" key="5">
    <source>
        <dbReference type="ARBA" id="ARBA00023004"/>
    </source>
</evidence>
<evidence type="ECO:0000256" key="1">
    <source>
        <dbReference type="ARBA" id="ARBA00022448"/>
    </source>
</evidence>
<evidence type="ECO:0000313" key="8">
    <source>
        <dbReference type="Proteomes" id="UP001594351"/>
    </source>
</evidence>
<evidence type="ECO:0000256" key="3">
    <source>
        <dbReference type="ARBA" id="ARBA00022723"/>
    </source>
</evidence>
<dbReference type="InterPro" id="IPR036280">
    <property type="entry name" value="Multihaem_cyt_sf"/>
</dbReference>
<sequence>MLKKLIPLIFVFLALTLFSVAFIPLSAEDKTSADTAEKAAPAAKIEKKVLTWETEKSKLTFQHEKHANYVKGQCLICHHKMEESGKIQKCETCHPNVKKSPDPKKKTFKRAMHKQCKECHKKEQKGPYKKCGECHIKKEVSE</sequence>
<keyword evidence="8" id="KW-1185">Reference proteome</keyword>
<dbReference type="Pfam" id="PF02085">
    <property type="entry name" value="Cytochrom_CIII"/>
    <property type="match status" value="1"/>
</dbReference>
<gene>
    <name evidence="7" type="ORF">ACFL27_18025</name>
</gene>
<keyword evidence="5" id="KW-0408">Iron</keyword>
<evidence type="ECO:0000313" key="7">
    <source>
        <dbReference type="EMBL" id="MFC1852095.1"/>
    </source>
</evidence>
<dbReference type="SUPFAM" id="SSF48695">
    <property type="entry name" value="Multiheme cytochromes"/>
    <property type="match status" value="1"/>
</dbReference>
<reference evidence="7 8" key="1">
    <citation type="submission" date="2024-09" db="EMBL/GenBank/DDBJ databases">
        <title>Laminarin stimulates single cell rates of sulfate reduction while oxygen inhibits transcriptomic activity in coastal marine sediment.</title>
        <authorList>
            <person name="Lindsay M."/>
            <person name="Orcutt B."/>
            <person name="Emerson D."/>
            <person name="Stepanauskas R."/>
            <person name="D'Angelo T."/>
        </authorList>
    </citation>
    <scope>NUCLEOTIDE SEQUENCE [LARGE SCALE GENOMIC DNA]</scope>
    <source>
        <strain evidence="7">SAG AM-311-K15</strain>
    </source>
</reference>
<dbReference type="InterPro" id="IPR020942">
    <property type="entry name" value="Cyt_c_III_dom"/>
</dbReference>
<accession>A0ABV6Z0Y3</accession>
<organism evidence="7 8">
    <name type="scientific">candidate division CSSED10-310 bacterium</name>
    <dbReference type="NCBI Taxonomy" id="2855610"/>
    <lineage>
        <taxon>Bacteria</taxon>
        <taxon>Bacteria division CSSED10-310</taxon>
    </lineage>
</organism>
<dbReference type="EMBL" id="JBHPBY010000265">
    <property type="protein sequence ID" value="MFC1852095.1"/>
    <property type="molecule type" value="Genomic_DNA"/>
</dbReference>
<keyword evidence="4" id="KW-0249">Electron transport</keyword>
<proteinExistence type="predicted"/>
<evidence type="ECO:0000259" key="6">
    <source>
        <dbReference type="Pfam" id="PF02085"/>
    </source>
</evidence>
<comment type="caution">
    <text evidence="7">The sequence shown here is derived from an EMBL/GenBank/DDBJ whole genome shotgun (WGS) entry which is preliminary data.</text>
</comment>